<dbReference type="Proteomes" id="UP000320653">
    <property type="component" value="Unassembled WGS sequence"/>
</dbReference>
<evidence type="ECO:0000313" key="2">
    <source>
        <dbReference type="Proteomes" id="UP000320653"/>
    </source>
</evidence>
<gene>
    <name evidence="1" type="ORF">FHW37_1226</name>
</gene>
<evidence type="ECO:0000313" key="1">
    <source>
        <dbReference type="EMBL" id="TWF43298.1"/>
    </source>
</evidence>
<reference evidence="1 2" key="1">
    <citation type="submission" date="2019-06" db="EMBL/GenBank/DDBJ databases">
        <title>Sorghum-associated microbial communities from plants grown in Nebraska, USA.</title>
        <authorList>
            <person name="Schachtman D."/>
        </authorList>
    </citation>
    <scope>NUCLEOTIDE SEQUENCE [LARGE SCALE GENOMIC DNA]</scope>
    <source>
        <strain evidence="1 2">1225</strain>
    </source>
</reference>
<comment type="caution">
    <text evidence="1">The sequence shown here is derived from an EMBL/GenBank/DDBJ whole genome shotgun (WGS) entry which is preliminary data.</text>
</comment>
<protein>
    <submittedName>
        <fullName evidence="1">Uncharacterized protein</fullName>
    </submittedName>
</protein>
<proteinExistence type="predicted"/>
<accession>A0A561PYX9</accession>
<sequence>MRNGKMEQILLKLNTSMLTSLAIDVGGSVSRTGLHFHRVERTRTYDHATLNEIQSFNL</sequence>
<organism evidence="1 2">
    <name type="scientific">Neorhizobium alkalisoli</name>
    <dbReference type="NCBI Taxonomy" id="528178"/>
    <lineage>
        <taxon>Bacteria</taxon>
        <taxon>Pseudomonadati</taxon>
        <taxon>Pseudomonadota</taxon>
        <taxon>Alphaproteobacteria</taxon>
        <taxon>Hyphomicrobiales</taxon>
        <taxon>Rhizobiaceae</taxon>
        <taxon>Rhizobium/Agrobacterium group</taxon>
        <taxon>Neorhizobium</taxon>
    </lineage>
</organism>
<name>A0A561PYX9_9HYPH</name>
<dbReference type="EMBL" id="VIWP01000022">
    <property type="protein sequence ID" value="TWF43298.1"/>
    <property type="molecule type" value="Genomic_DNA"/>
</dbReference>
<dbReference type="AlphaFoldDB" id="A0A561PYX9"/>
<keyword evidence="2" id="KW-1185">Reference proteome</keyword>